<organism evidence="2">
    <name type="scientific">Sesamum calycinum</name>
    <dbReference type="NCBI Taxonomy" id="2727403"/>
    <lineage>
        <taxon>Eukaryota</taxon>
        <taxon>Viridiplantae</taxon>
        <taxon>Streptophyta</taxon>
        <taxon>Embryophyta</taxon>
        <taxon>Tracheophyta</taxon>
        <taxon>Spermatophyta</taxon>
        <taxon>Magnoliopsida</taxon>
        <taxon>eudicotyledons</taxon>
        <taxon>Gunneridae</taxon>
        <taxon>Pentapetalae</taxon>
        <taxon>asterids</taxon>
        <taxon>lamiids</taxon>
        <taxon>Lamiales</taxon>
        <taxon>Pedaliaceae</taxon>
        <taxon>Sesamum</taxon>
    </lineage>
</organism>
<proteinExistence type="predicted"/>
<feature type="compositionally biased region" description="Low complexity" evidence="1">
    <location>
        <begin position="490"/>
        <end position="499"/>
    </location>
</feature>
<dbReference type="PANTHER" id="PTHR36056">
    <property type="entry name" value="PROTEIN, PUTATIVE-RELATED"/>
    <property type="match status" value="1"/>
</dbReference>
<feature type="compositionally biased region" description="Polar residues" evidence="1">
    <location>
        <begin position="417"/>
        <end position="426"/>
    </location>
</feature>
<comment type="caution">
    <text evidence="2">The sequence shown here is derived from an EMBL/GenBank/DDBJ whole genome shotgun (WGS) entry which is preliminary data.</text>
</comment>
<evidence type="ECO:0000256" key="1">
    <source>
        <dbReference type="SAM" id="MobiDB-lite"/>
    </source>
</evidence>
<feature type="compositionally biased region" description="Basic and acidic residues" evidence="1">
    <location>
        <begin position="350"/>
        <end position="369"/>
    </location>
</feature>
<protein>
    <submittedName>
        <fullName evidence="2">Uncharacterized protein</fullName>
    </submittedName>
</protein>
<feature type="region of interest" description="Disordered" evidence="1">
    <location>
        <begin position="343"/>
        <end position="371"/>
    </location>
</feature>
<feature type="region of interest" description="Disordered" evidence="1">
    <location>
        <begin position="247"/>
        <end position="312"/>
    </location>
</feature>
<reference evidence="2" key="1">
    <citation type="submission" date="2020-06" db="EMBL/GenBank/DDBJ databases">
        <authorList>
            <person name="Li T."/>
            <person name="Hu X."/>
            <person name="Zhang T."/>
            <person name="Song X."/>
            <person name="Zhang H."/>
            <person name="Dai N."/>
            <person name="Sheng W."/>
            <person name="Hou X."/>
            <person name="Wei L."/>
        </authorList>
    </citation>
    <scope>NUCLEOTIDE SEQUENCE</scope>
    <source>
        <strain evidence="2">KEN8</strain>
        <tissue evidence="2">Leaf</tissue>
    </source>
</reference>
<feature type="compositionally biased region" description="Basic and acidic residues" evidence="1">
    <location>
        <begin position="459"/>
        <end position="471"/>
    </location>
</feature>
<sequence length="761" mass="83384">MHAKHRNGPGNGYRSNAMGMGGVAAASRISPESSMRGHRMYNSEYRNYNRGGYGRGGRSKHFQPTLPPRRGADIFVEAGRLAAEYLVSKGVLPPNALSGKWQIDGLKNQMGNFQGFRPHEVEKTQIPADGRASAHSRLGNAALDVGPGRRRYSDEYNSMDSRSSLRGRKRSGSLKDYGSEVNKELGRSGSWAEKSKVSPGKEVDSDASVGHHDGQPAGKDGRGMLQNPSPGEITQEVDTEAHIESGLEKHNLGEDADGSDSTLSNEKYLPSDGDGEHIRKYDNASNDEAKVVKEGSNDSELHQKHDEDKEVNASVRENNFVSQDHVDLVKHCKFFNVPTKARSSLTVKGSKGDQDPKDAAENNSKRELLEGTGVRVVDADIGSSAGTAASHQNHEFRSLQSEILNAPPVEKELDVTYTTQSGQCLRSGSFPERSGYKESETEPDERLSDFGSSNPSLMERGEKRAIDHNTDDREDFKKLKQWVPHLAAQSDSSLPLSSSMENRPMLEEPRTSKSAQVALSPDQKSLDISLFPKGHADSCEFMEEKQLFPGSFDLNLVGTCDVNENHDGDHMLVFPSVTQTGKVATPIDVDLSMGNNGNLPNKNGKHAVNDDDIEIIDLEKDTGPEDKTVNNPERRGDMFTDLDGFPNNVHNANGIPDVQDGYGLMISELLGNDIPNCSSVPTDLNSLHNHMGLPNAESLRHVKSCSCNEELRSTATFTTSSLFTMLLVLNLMRFSHRMCLEDVGMPILNMSLNLNVVPQFD</sequence>
<dbReference type="EMBL" id="JACGWM010000007">
    <property type="protein sequence ID" value="KAL0362997.1"/>
    <property type="molecule type" value="Genomic_DNA"/>
</dbReference>
<evidence type="ECO:0000313" key="2">
    <source>
        <dbReference type="EMBL" id="KAL0362997.1"/>
    </source>
</evidence>
<name>A0AAW2Q5G3_9LAMI</name>
<dbReference type="PANTHER" id="PTHR36056:SF1">
    <property type="entry name" value="PROTEIN, PUTATIVE-RELATED"/>
    <property type="match status" value="1"/>
</dbReference>
<gene>
    <name evidence="2" type="ORF">Scaly_1254900</name>
</gene>
<feature type="region of interest" description="Disordered" evidence="1">
    <location>
        <begin position="417"/>
        <end position="471"/>
    </location>
</feature>
<feature type="compositionally biased region" description="Basic and acidic residues" evidence="1">
    <location>
        <begin position="434"/>
        <end position="448"/>
    </location>
</feature>
<accession>A0AAW2Q5G3</accession>
<dbReference type="AlphaFoldDB" id="A0AAW2Q5G3"/>
<reference evidence="2" key="2">
    <citation type="journal article" date="2024" name="Plant">
        <title>Genomic evolution and insights into agronomic trait innovations of Sesamum species.</title>
        <authorList>
            <person name="Miao H."/>
            <person name="Wang L."/>
            <person name="Qu L."/>
            <person name="Liu H."/>
            <person name="Sun Y."/>
            <person name="Le M."/>
            <person name="Wang Q."/>
            <person name="Wei S."/>
            <person name="Zheng Y."/>
            <person name="Lin W."/>
            <person name="Duan Y."/>
            <person name="Cao H."/>
            <person name="Xiong S."/>
            <person name="Wang X."/>
            <person name="Wei L."/>
            <person name="Li C."/>
            <person name="Ma Q."/>
            <person name="Ju M."/>
            <person name="Zhao R."/>
            <person name="Li G."/>
            <person name="Mu C."/>
            <person name="Tian Q."/>
            <person name="Mei H."/>
            <person name="Zhang T."/>
            <person name="Gao T."/>
            <person name="Zhang H."/>
        </authorList>
    </citation>
    <scope>NUCLEOTIDE SEQUENCE</scope>
    <source>
        <strain evidence="2">KEN8</strain>
    </source>
</reference>
<feature type="compositionally biased region" description="Basic and acidic residues" evidence="1">
    <location>
        <begin position="177"/>
        <end position="186"/>
    </location>
</feature>
<feature type="compositionally biased region" description="Basic and acidic residues" evidence="1">
    <location>
        <begin position="274"/>
        <end position="311"/>
    </location>
</feature>
<dbReference type="InterPro" id="IPR040276">
    <property type="entry name" value="At4g26450-like"/>
</dbReference>
<feature type="region of interest" description="Disordered" evidence="1">
    <location>
        <begin position="128"/>
        <end position="232"/>
    </location>
</feature>
<feature type="region of interest" description="Disordered" evidence="1">
    <location>
        <begin position="490"/>
        <end position="518"/>
    </location>
</feature>
<feature type="compositionally biased region" description="Basic and acidic residues" evidence="1">
    <location>
        <begin position="193"/>
        <end position="222"/>
    </location>
</feature>